<dbReference type="Gramene" id="ERM97129">
    <property type="protein sequence ID" value="ERM97129"/>
    <property type="gene ID" value="AMTR_s00126p00075370"/>
</dbReference>
<proteinExistence type="predicted"/>
<dbReference type="EMBL" id="KI396602">
    <property type="protein sequence ID" value="ERM97129.1"/>
    <property type="molecule type" value="Genomic_DNA"/>
</dbReference>
<dbReference type="AlphaFoldDB" id="W1NQN8"/>
<organism evidence="2 3">
    <name type="scientific">Amborella trichopoda</name>
    <dbReference type="NCBI Taxonomy" id="13333"/>
    <lineage>
        <taxon>Eukaryota</taxon>
        <taxon>Viridiplantae</taxon>
        <taxon>Streptophyta</taxon>
        <taxon>Embryophyta</taxon>
        <taxon>Tracheophyta</taxon>
        <taxon>Spermatophyta</taxon>
        <taxon>Magnoliopsida</taxon>
        <taxon>Amborellales</taxon>
        <taxon>Amborellaceae</taxon>
        <taxon>Amborella</taxon>
    </lineage>
</organism>
<feature type="non-terminal residue" evidence="2">
    <location>
        <position position="1"/>
    </location>
</feature>
<feature type="region of interest" description="Disordered" evidence="1">
    <location>
        <begin position="1"/>
        <end position="21"/>
    </location>
</feature>
<sequence>GLNNSPSVLQPTRVRVPKPKPFGGARIAKELENSFELWSTASSCPCPRGRSSEPNHHVLHRRCHALVENKGHRRRLKTFPCFLENLKELKEQLLPRNASWTVGKALRKLKHATVLVCVKQFSSLMLDINNCLRRRRLPLCG</sequence>
<evidence type="ECO:0000313" key="2">
    <source>
        <dbReference type="EMBL" id="ERM97129.1"/>
    </source>
</evidence>
<evidence type="ECO:0000256" key="1">
    <source>
        <dbReference type="SAM" id="MobiDB-lite"/>
    </source>
</evidence>
<reference evidence="3" key="1">
    <citation type="journal article" date="2013" name="Science">
        <title>The Amborella genome and the evolution of flowering plants.</title>
        <authorList>
            <consortium name="Amborella Genome Project"/>
        </authorList>
    </citation>
    <scope>NUCLEOTIDE SEQUENCE [LARGE SCALE GENOMIC DNA]</scope>
</reference>
<evidence type="ECO:0000313" key="3">
    <source>
        <dbReference type="Proteomes" id="UP000017836"/>
    </source>
</evidence>
<feature type="compositionally biased region" description="Polar residues" evidence="1">
    <location>
        <begin position="1"/>
        <end position="10"/>
    </location>
</feature>
<dbReference type="Proteomes" id="UP000017836">
    <property type="component" value="Unassembled WGS sequence"/>
</dbReference>
<dbReference type="STRING" id="13333.W1NQN8"/>
<dbReference type="HOGENOM" id="CLU_1830274_0_0_1"/>
<gene>
    <name evidence="2" type="ORF">AMTR_s00126p00075370</name>
</gene>
<protein>
    <submittedName>
        <fullName evidence="2">Uncharacterized protein</fullName>
    </submittedName>
</protein>
<keyword evidence="3" id="KW-1185">Reference proteome</keyword>
<accession>W1NQN8</accession>
<name>W1NQN8_AMBTC</name>